<feature type="transmembrane region" description="Helical" evidence="6">
    <location>
        <begin position="223"/>
        <end position="245"/>
    </location>
</feature>
<dbReference type="PATRIC" id="fig|1414851.3.peg.682"/>
<keyword evidence="8" id="KW-1185">Reference proteome</keyword>
<evidence type="ECO:0000313" key="7">
    <source>
        <dbReference type="EMBL" id="ETD72583.1"/>
    </source>
</evidence>
<accession>V8G9H1</accession>
<evidence type="ECO:0000256" key="5">
    <source>
        <dbReference type="ARBA" id="ARBA00023136"/>
    </source>
</evidence>
<feature type="transmembrane region" description="Helical" evidence="6">
    <location>
        <begin position="63"/>
        <end position="81"/>
    </location>
</feature>
<sequence>MNYHEIGLTEIFLAACLVFVNGLISFVLNLGLGKSLLIASIRTIVQLSLIGIILKWIFSMNEFWVVLLWVTLMMVIAAQAAKNRLSWSYTGIFYDTFISVFVPAWFVVIVGIELILNIQPWYSPQYLIPMAGMIIGNILTAISLVLNNLLSQLTSQRERVDSLLALGATPWEAFREQAAQAVKTGMMPTINSMTVVGLVSLPGMMTGQVLAGQDPEQAIRYQIVIMFFLAVGTGLSCVLLVYMVFKRLFDANGTFLFNRLIMTNKKRK</sequence>
<evidence type="ECO:0000313" key="8">
    <source>
        <dbReference type="Proteomes" id="UP000018766"/>
    </source>
</evidence>
<feature type="transmembrane region" description="Helical" evidence="6">
    <location>
        <begin position="128"/>
        <end position="150"/>
    </location>
</feature>
<dbReference type="InterPro" id="IPR005226">
    <property type="entry name" value="UPF0014_fam"/>
</dbReference>
<keyword evidence="5 6" id="KW-0472">Membrane</keyword>
<dbReference type="Proteomes" id="UP000018766">
    <property type="component" value="Unassembled WGS sequence"/>
</dbReference>
<dbReference type="Pfam" id="PF03649">
    <property type="entry name" value="UPF0014"/>
    <property type="match status" value="1"/>
</dbReference>
<keyword evidence="4 6" id="KW-1133">Transmembrane helix</keyword>
<dbReference type="RefSeq" id="WP_023949967.1">
    <property type="nucleotide sequence ID" value="NZ_AYSV01000054.1"/>
</dbReference>
<keyword evidence="3 6" id="KW-0812">Transmembrane</keyword>
<comment type="subcellular location">
    <subcellularLocation>
        <location evidence="1">Membrane</location>
        <topology evidence="1">Multi-pass membrane protein</topology>
    </subcellularLocation>
</comment>
<comment type="similarity">
    <text evidence="2">Belongs to the UPF0014 family.</text>
</comment>
<protein>
    <submittedName>
        <fullName evidence="7">ABC transporter permease</fullName>
    </submittedName>
</protein>
<proteinExistence type="inferred from homology"/>
<evidence type="ECO:0000256" key="6">
    <source>
        <dbReference type="SAM" id="Phobius"/>
    </source>
</evidence>
<dbReference type="PANTHER" id="PTHR30028">
    <property type="entry name" value="UPF0014 INNER MEMBRANE PROTEIN YBBM-RELATED"/>
    <property type="match status" value="1"/>
</dbReference>
<organism evidence="7 8">
    <name type="scientific">Pelistega indica</name>
    <dbReference type="NCBI Taxonomy" id="1414851"/>
    <lineage>
        <taxon>Bacteria</taxon>
        <taxon>Pseudomonadati</taxon>
        <taxon>Pseudomonadota</taxon>
        <taxon>Betaproteobacteria</taxon>
        <taxon>Burkholderiales</taxon>
        <taxon>Alcaligenaceae</taxon>
        <taxon>Pelistega</taxon>
    </lineage>
</organism>
<feature type="transmembrane region" description="Helical" evidence="6">
    <location>
        <begin position="35"/>
        <end position="57"/>
    </location>
</feature>
<name>V8G9H1_9BURK</name>
<evidence type="ECO:0000256" key="4">
    <source>
        <dbReference type="ARBA" id="ARBA00022989"/>
    </source>
</evidence>
<feature type="transmembrane region" description="Helical" evidence="6">
    <location>
        <begin position="93"/>
        <end position="116"/>
    </location>
</feature>
<comment type="caution">
    <text evidence="7">The sequence shown here is derived from an EMBL/GenBank/DDBJ whole genome shotgun (WGS) entry which is preliminary data.</text>
</comment>
<gene>
    <name evidence="7" type="ORF">V757_03440</name>
</gene>
<feature type="transmembrane region" description="Helical" evidence="6">
    <location>
        <begin position="6"/>
        <end position="28"/>
    </location>
</feature>
<evidence type="ECO:0000256" key="2">
    <source>
        <dbReference type="ARBA" id="ARBA00005268"/>
    </source>
</evidence>
<feature type="transmembrane region" description="Helical" evidence="6">
    <location>
        <begin position="193"/>
        <end position="211"/>
    </location>
</feature>
<evidence type="ECO:0000256" key="3">
    <source>
        <dbReference type="ARBA" id="ARBA00022692"/>
    </source>
</evidence>
<dbReference type="EMBL" id="AYSV01000054">
    <property type="protein sequence ID" value="ETD72583.1"/>
    <property type="molecule type" value="Genomic_DNA"/>
</dbReference>
<evidence type="ECO:0000256" key="1">
    <source>
        <dbReference type="ARBA" id="ARBA00004141"/>
    </source>
</evidence>
<reference evidence="7 8" key="1">
    <citation type="submission" date="2013-11" db="EMBL/GenBank/DDBJ databases">
        <title>Genomic analysis of Pelistega sp. HM-7.</title>
        <authorList>
            <person name="Kumbhare S.V."/>
            <person name="Shetty S.A."/>
            <person name="Sharma O."/>
            <person name="Dhotre D.P."/>
        </authorList>
    </citation>
    <scope>NUCLEOTIDE SEQUENCE [LARGE SCALE GENOMIC DNA]</scope>
    <source>
        <strain evidence="7 8">HM-7</strain>
    </source>
</reference>
<dbReference type="GO" id="GO:0005886">
    <property type="term" value="C:plasma membrane"/>
    <property type="evidence" value="ECO:0007669"/>
    <property type="project" value="TreeGrafter"/>
</dbReference>
<dbReference type="PANTHER" id="PTHR30028:SF0">
    <property type="entry name" value="PROTEIN ALUMINUM SENSITIVE 3"/>
    <property type="match status" value="1"/>
</dbReference>
<dbReference type="AlphaFoldDB" id="V8G9H1"/>
<dbReference type="OrthoDB" id="9791807at2"/>